<keyword evidence="4" id="KW-0804">Transcription</keyword>
<dbReference type="InterPro" id="IPR018060">
    <property type="entry name" value="HTH_AraC"/>
</dbReference>
<evidence type="ECO:0000313" key="10">
    <source>
        <dbReference type="Proteomes" id="UP000095003"/>
    </source>
</evidence>
<evidence type="ECO:0000259" key="7">
    <source>
        <dbReference type="PROSITE" id="PS01124"/>
    </source>
</evidence>
<dbReference type="PANTHER" id="PTHR43280">
    <property type="entry name" value="ARAC-FAMILY TRANSCRIPTIONAL REGULATOR"/>
    <property type="match status" value="1"/>
</dbReference>
<evidence type="ECO:0000256" key="3">
    <source>
        <dbReference type="ARBA" id="ARBA00023125"/>
    </source>
</evidence>
<dbReference type="SMART" id="SM00342">
    <property type="entry name" value="HTH_ARAC"/>
    <property type="match status" value="1"/>
</dbReference>
<dbReference type="GO" id="GO:0043565">
    <property type="term" value="F:sequence-specific DNA binding"/>
    <property type="evidence" value="ECO:0007669"/>
    <property type="project" value="InterPro"/>
</dbReference>
<dbReference type="InterPro" id="IPR001789">
    <property type="entry name" value="Sig_transdc_resp-reg_receiver"/>
</dbReference>
<comment type="caution">
    <text evidence="9">The sequence shown here is derived from an EMBL/GenBank/DDBJ whole genome shotgun (WGS) entry which is preliminary data.</text>
</comment>
<dbReference type="Pfam" id="PF00072">
    <property type="entry name" value="Response_reg"/>
    <property type="match status" value="1"/>
</dbReference>
<dbReference type="InterPro" id="IPR011006">
    <property type="entry name" value="CheY-like_superfamily"/>
</dbReference>
<dbReference type="SMART" id="SM00448">
    <property type="entry name" value="REC"/>
    <property type="match status" value="1"/>
</dbReference>
<dbReference type="EMBL" id="MCGI01000001">
    <property type="protein sequence ID" value="ODM13591.1"/>
    <property type="molecule type" value="Genomic_DNA"/>
</dbReference>
<dbReference type="CDD" id="cd17536">
    <property type="entry name" value="REC_YesN-like"/>
    <property type="match status" value="1"/>
</dbReference>
<dbReference type="PROSITE" id="PS50110">
    <property type="entry name" value="RESPONSE_REGULATORY"/>
    <property type="match status" value="1"/>
</dbReference>
<reference evidence="9 10" key="1">
    <citation type="submission" date="2016-07" db="EMBL/GenBank/DDBJ databases">
        <title>Characterization of isolates of Eisenbergiella tayi derived from blood cultures, using whole genome sequencing.</title>
        <authorList>
            <person name="Burdz T."/>
            <person name="Wiebe D."/>
            <person name="Huynh C."/>
            <person name="Bernard K."/>
        </authorList>
    </citation>
    <scope>NUCLEOTIDE SEQUENCE [LARGE SCALE GENOMIC DNA]</scope>
    <source>
        <strain evidence="9 10">NML 120489</strain>
    </source>
</reference>
<protein>
    <recommendedName>
        <fullName evidence="1">Stage 0 sporulation protein A homolog</fullName>
    </recommendedName>
</protein>
<feature type="modified residue" description="4-aspartylphosphate" evidence="6">
    <location>
        <position position="57"/>
    </location>
</feature>
<dbReference type="InterPro" id="IPR009057">
    <property type="entry name" value="Homeodomain-like_sf"/>
</dbReference>
<dbReference type="SUPFAM" id="SSF46689">
    <property type="entry name" value="Homeodomain-like"/>
    <property type="match status" value="2"/>
</dbReference>
<proteinExistence type="predicted"/>
<dbReference type="Pfam" id="PF12833">
    <property type="entry name" value="HTH_18"/>
    <property type="match status" value="1"/>
</dbReference>
<dbReference type="PANTHER" id="PTHR43280:SF2">
    <property type="entry name" value="HTH-TYPE TRANSCRIPTIONAL REGULATOR EXSA"/>
    <property type="match status" value="1"/>
</dbReference>
<evidence type="ECO:0000256" key="4">
    <source>
        <dbReference type="ARBA" id="ARBA00023163"/>
    </source>
</evidence>
<dbReference type="RefSeq" id="WP_069156146.1">
    <property type="nucleotide sequence ID" value="NZ_DBFYTC010000152.1"/>
</dbReference>
<feature type="domain" description="Response regulatory" evidence="8">
    <location>
        <begin position="3"/>
        <end position="122"/>
    </location>
</feature>
<gene>
    <name evidence="9" type="ORF">BEH84_01307</name>
</gene>
<dbReference type="SUPFAM" id="SSF52172">
    <property type="entry name" value="CheY-like"/>
    <property type="match status" value="1"/>
</dbReference>
<keyword evidence="3" id="KW-0238">DNA-binding</keyword>
<dbReference type="AlphaFoldDB" id="A0A1E3AYJ8"/>
<dbReference type="InterPro" id="IPR018062">
    <property type="entry name" value="HTH_AraC-typ_CS"/>
</dbReference>
<evidence type="ECO:0000256" key="2">
    <source>
        <dbReference type="ARBA" id="ARBA00023015"/>
    </source>
</evidence>
<accession>A0A1E3AYJ8</accession>
<dbReference type="PROSITE" id="PS01124">
    <property type="entry name" value="HTH_ARAC_FAMILY_2"/>
    <property type="match status" value="1"/>
</dbReference>
<dbReference type="GeneID" id="93299801"/>
<evidence type="ECO:0000313" key="9">
    <source>
        <dbReference type="EMBL" id="ODM13591.1"/>
    </source>
</evidence>
<dbReference type="Gene3D" id="3.40.50.2300">
    <property type="match status" value="1"/>
</dbReference>
<dbReference type="Proteomes" id="UP000095003">
    <property type="component" value="Unassembled WGS sequence"/>
</dbReference>
<evidence type="ECO:0000256" key="5">
    <source>
        <dbReference type="ARBA" id="ARBA00024867"/>
    </source>
</evidence>
<keyword evidence="6" id="KW-0597">Phosphoprotein</keyword>
<keyword evidence="2" id="KW-0805">Transcription regulation</keyword>
<feature type="domain" description="HTH araC/xylS-type" evidence="7">
    <location>
        <begin position="387"/>
        <end position="485"/>
    </location>
</feature>
<comment type="function">
    <text evidence="5">May play the central regulatory role in sporulation. It may be an element of the effector pathway responsible for the activation of sporulation genes in response to nutritional stress. Spo0A may act in concert with spo0H (a sigma factor) to control the expression of some genes that are critical to the sporulation process.</text>
</comment>
<evidence type="ECO:0000256" key="1">
    <source>
        <dbReference type="ARBA" id="ARBA00018672"/>
    </source>
</evidence>
<dbReference type="Gene3D" id="1.10.10.60">
    <property type="entry name" value="Homeodomain-like"/>
    <property type="match status" value="2"/>
</dbReference>
<evidence type="ECO:0000256" key="6">
    <source>
        <dbReference type="PROSITE-ProRule" id="PRU00169"/>
    </source>
</evidence>
<organism evidence="9 10">
    <name type="scientific">Eisenbergiella tayi</name>
    <dbReference type="NCBI Taxonomy" id="1432052"/>
    <lineage>
        <taxon>Bacteria</taxon>
        <taxon>Bacillati</taxon>
        <taxon>Bacillota</taxon>
        <taxon>Clostridia</taxon>
        <taxon>Lachnospirales</taxon>
        <taxon>Lachnospiraceae</taxon>
        <taxon>Eisenbergiella</taxon>
    </lineage>
</organism>
<evidence type="ECO:0000259" key="8">
    <source>
        <dbReference type="PROSITE" id="PS50110"/>
    </source>
</evidence>
<dbReference type="InterPro" id="IPR020449">
    <property type="entry name" value="Tscrpt_reg_AraC-type_HTH"/>
</dbReference>
<sequence>MFQILIVDDERIILNGCSFMIKELLDLSFPVEVSLANNVPEAMSFLEKNTPDLILTDIRMPVMDGFELIEYIRSQGLSSQIVILTSHADFEYARRALRYNVSDFILKPIDEESLKKVILHSYEVRKKELDEARESYYLKTLTMLLYDVSASDLLLTDDILEELFPYTYFTVITASLEAPQADTLQVEVLLKLYYKQCRCFYLHERQQLICICNHDTFFVKPSNLQDKLYQILGCQFLLGISISSNSIHKIHHLYTNSCQRIFYKKAFGSNEGLTGTACFSYQDCIQIFTKNDTESMRYALLNYMHKLRLVDEPSDSYLEQIYISFFQNIILYLENMGISEDFSHLTAPPCSIGSEAGLAEQIILQILQLKSRIKENYSDNGNEMLTNQLLAFIKEHYREDISLDDLSDAVGLHPNYVCTYFKKATGQSYLTCLHKERILAAKKMLKETDYSIEEIARQVGYNSSTQFGRIFRKYESLSPSDYRNQ</sequence>
<dbReference type="GO" id="GO:0003700">
    <property type="term" value="F:DNA-binding transcription factor activity"/>
    <property type="evidence" value="ECO:0007669"/>
    <property type="project" value="InterPro"/>
</dbReference>
<dbReference type="PROSITE" id="PS00041">
    <property type="entry name" value="HTH_ARAC_FAMILY_1"/>
    <property type="match status" value="1"/>
</dbReference>
<dbReference type="GO" id="GO:0000160">
    <property type="term" value="P:phosphorelay signal transduction system"/>
    <property type="evidence" value="ECO:0007669"/>
    <property type="project" value="InterPro"/>
</dbReference>
<dbReference type="PRINTS" id="PR00032">
    <property type="entry name" value="HTHARAC"/>
</dbReference>
<name>A0A1E3AYJ8_9FIRM</name>